<comment type="caution">
    <text evidence="1">The sequence shown here is derived from an EMBL/GenBank/DDBJ whole genome shotgun (WGS) entry which is preliminary data.</text>
</comment>
<protein>
    <submittedName>
        <fullName evidence="1">Uncharacterized protein</fullName>
    </submittedName>
</protein>
<evidence type="ECO:0000313" key="1">
    <source>
        <dbReference type="EMBL" id="GFP36293.1"/>
    </source>
</evidence>
<name>A0A6V8PVX1_9ACTN</name>
<dbReference type="RefSeq" id="WP_219854805.1">
    <property type="nucleotide sequence ID" value="NZ_BLSB01000552.1"/>
</dbReference>
<dbReference type="Proteomes" id="UP000576480">
    <property type="component" value="Unassembled WGS sequence"/>
</dbReference>
<gene>
    <name evidence="1" type="ORF">HKBW3S43_02082</name>
</gene>
<evidence type="ECO:0000313" key="2">
    <source>
        <dbReference type="Proteomes" id="UP000576480"/>
    </source>
</evidence>
<sequence>VIRRVVLHLTSALRAGILEISPVIDGVPQRRLSIIVQYDEYQTEKLFCVIPALVNVFRCRTIGFIIRQKSDNGGITIRGLSVEFWREFYRRYENA</sequence>
<feature type="non-terminal residue" evidence="1">
    <location>
        <position position="1"/>
    </location>
</feature>
<reference evidence="1 2" key="1">
    <citation type="journal article" date="2020" name="Front. Microbiol.">
        <title>Single-cell genomics of novel Actinobacteria with the Wood-Ljungdahl pathway discovered in a serpentinizing system.</title>
        <authorList>
            <person name="Merino N."/>
            <person name="Kawai M."/>
            <person name="Boyd E.S."/>
            <person name="Colman D.R."/>
            <person name="McGlynn S.E."/>
            <person name="Nealson K.H."/>
            <person name="Kurokawa K."/>
            <person name="Hongoh Y."/>
        </authorList>
    </citation>
    <scope>NUCLEOTIDE SEQUENCE [LARGE SCALE GENOMIC DNA]</scope>
    <source>
        <strain evidence="1 2">S43</strain>
    </source>
</reference>
<accession>A0A6V8PVX1</accession>
<dbReference type="EMBL" id="BLSB01000552">
    <property type="protein sequence ID" value="GFP36293.1"/>
    <property type="molecule type" value="Genomic_DNA"/>
</dbReference>
<organism evidence="1 2">
    <name type="scientific">Candidatus Hakubella thermalkaliphila</name>
    <dbReference type="NCBI Taxonomy" id="2754717"/>
    <lineage>
        <taxon>Bacteria</taxon>
        <taxon>Bacillati</taxon>
        <taxon>Actinomycetota</taxon>
        <taxon>Actinomycetota incertae sedis</taxon>
        <taxon>Candidatus Hakubellales</taxon>
        <taxon>Candidatus Hakubellaceae</taxon>
        <taxon>Candidatus Hakubella</taxon>
    </lineage>
</organism>
<dbReference type="AlphaFoldDB" id="A0A6V8PVX1"/>
<proteinExistence type="predicted"/>